<protein>
    <submittedName>
        <fullName evidence="2">Uncharacterized protein</fullName>
    </submittedName>
</protein>
<dbReference type="EMBL" id="HBHT01039919">
    <property type="protein sequence ID" value="CAD9994321.1"/>
    <property type="molecule type" value="Transcribed_RNA"/>
</dbReference>
<organism evidence="2">
    <name type="scientific">Entomoneis paludosa</name>
    <dbReference type="NCBI Taxonomy" id="265537"/>
    <lineage>
        <taxon>Eukaryota</taxon>
        <taxon>Sar</taxon>
        <taxon>Stramenopiles</taxon>
        <taxon>Ochrophyta</taxon>
        <taxon>Bacillariophyta</taxon>
        <taxon>Bacillariophyceae</taxon>
        <taxon>Bacillariophycidae</taxon>
        <taxon>Entomoneidaceae</taxon>
        <taxon>Entomoneis</taxon>
    </lineage>
</organism>
<keyword evidence="1" id="KW-0472">Membrane</keyword>
<proteinExistence type="predicted"/>
<feature type="transmembrane region" description="Helical" evidence="1">
    <location>
        <begin position="14"/>
        <end position="33"/>
    </location>
</feature>
<keyword evidence="1" id="KW-0812">Transmembrane</keyword>
<gene>
    <name evidence="2" type="ORF">APAL1065_LOCUS26812</name>
</gene>
<evidence type="ECO:0000313" key="2">
    <source>
        <dbReference type="EMBL" id="CAD9994321.1"/>
    </source>
</evidence>
<sequence length="102" mass="11224">MAVLKFVTSLHDRISIEVGFVISLILDWWLFSFEMTPTWMLYIGAILMAGATWFFGNELPPACKNNEYYQRIAMSAPGGDGSEDIGGVSLGTPSRSSMLPSI</sequence>
<reference evidence="2" key="1">
    <citation type="submission" date="2021-01" db="EMBL/GenBank/DDBJ databases">
        <authorList>
            <person name="Corre E."/>
            <person name="Pelletier E."/>
            <person name="Niang G."/>
            <person name="Scheremetjew M."/>
            <person name="Finn R."/>
            <person name="Kale V."/>
            <person name="Holt S."/>
            <person name="Cochrane G."/>
            <person name="Meng A."/>
            <person name="Brown T."/>
            <person name="Cohen L."/>
        </authorList>
    </citation>
    <scope>NUCLEOTIDE SEQUENCE</scope>
    <source>
        <strain evidence="2">CCMP125</strain>
    </source>
</reference>
<evidence type="ECO:0000256" key="1">
    <source>
        <dbReference type="SAM" id="Phobius"/>
    </source>
</evidence>
<keyword evidence="1" id="KW-1133">Transmembrane helix</keyword>
<feature type="transmembrane region" description="Helical" evidence="1">
    <location>
        <begin position="39"/>
        <end position="56"/>
    </location>
</feature>
<dbReference type="AlphaFoldDB" id="A0A7S3DY12"/>
<name>A0A7S3DY12_9STRA</name>
<accession>A0A7S3DY12</accession>